<dbReference type="Pfam" id="PF17946">
    <property type="entry name" value="RecC_C"/>
    <property type="match status" value="1"/>
</dbReference>
<organism evidence="12 13">
    <name type="scientific">Thalassotalea marina</name>
    <dbReference type="NCBI Taxonomy" id="1673741"/>
    <lineage>
        <taxon>Bacteria</taxon>
        <taxon>Pseudomonadati</taxon>
        <taxon>Pseudomonadota</taxon>
        <taxon>Gammaproteobacteria</taxon>
        <taxon>Alteromonadales</taxon>
        <taxon>Colwelliaceae</taxon>
        <taxon>Thalassotalea</taxon>
    </lineage>
</organism>
<dbReference type="AlphaFoldDB" id="A0A919BI14"/>
<dbReference type="InterPro" id="IPR041500">
    <property type="entry name" value="RecC_C"/>
</dbReference>
<keyword evidence="13" id="KW-1185">Reference proteome</keyword>
<dbReference type="InterPro" id="IPR013986">
    <property type="entry name" value="DExx_box_DNA_helicase_dom_sf"/>
</dbReference>
<proteinExistence type="inferred from homology"/>
<evidence type="ECO:0000256" key="5">
    <source>
        <dbReference type="ARBA" id="ARBA00022806"/>
    </source>
</evidence>
<keyword evidence="3 10" id="KW-0227">DNA damage</keyword>
<dbReference type="NCBIfam" id="TIGR01450">
    <property type="entry name" value="recC"/>
    <property type="match status" value="1"/>
</dbReference>
<evidence type="ECO:0000256" key="10">
    <source>
        <dbReference type="HAMAP-Rule" id="MF_01486"/>
    </source>
</evidence>
<dbReference type="GO" id="GO:0000724">
    <property type="term" value="P:double-strand break repair via homologous recombination"/>
    <property type="evidence" value="ECO:0007669"/>
    <property type="project" value="UniProtKB-UniRule"/>
</dbReference>
<name>A0A919BI14_9GAMM</name>
<comment type="similarity">
    <text evidence="10">Belongs to the RecC family.</text>
</comment>
<dbReference type="Gene3D" id="3.40.50.10930">
    <property type="match status" value="1"/>
</dbReference>
<dbReference type="GO" id="GO:0005524">
    <property type="term" value="F:ATP binding"/>
    <property type="evidence" value="ECO:0007669"/>
    <property type="project" value="UniProtKB-UniRule"/>
</dbReference>
<evidence type="ECO:0000256" key="1">
    <source>
        <dbReference type="ARBA" id="ARBA00022722"/>
    </source>
</evidence>
<evidence type="ECO:0000256" key="8">
    <source>
        <dbReference type="ARBA" id="ARBA00023125"/>
    </source>
</evidence>
<dbReference type="Gene3D" id="1.10.10.990">
    <property type="match status" value="1"/>
</dbReference>
<evidence type="ECO:0000313" key="13">
    <source>
        <dbReference type="Proteomes" id="UP000623842"/>
    </source>
</evidence>
<dbReference type="Gene3D" id="1.10.10.160">
    <property type="match status" value="1"/>
</dbReference>
<reference evidence="12" key="2">
    <citation type="submission" date="2020-09" db="EMBL/GenBank/DDBJ databases">
        <authorList>
            <person name="Sun Q."/>
            <person name="Kim S."/>
        </authorList>
    </citation>
    <scope>NUCLEOTIDE SEQUENCE</scope>
    <source>
        <strain evidence="12">KCTC 42731</strain>
    </source>
</reference>
<dbReference type="InterPro" id="IPR027417">
    <property type="entry name" value="P-loop_NTPase"/>
</dbReference>
<dbReference type="PIRSF" id="PIRSF000980">
    <property type="entry name" value="RecC"/>
    <property type="match status" value="1"/>
</dbReference>
<dbReference type="HAMAP" id="MF_01486">
    <property type="entry name" value="RecC"/>
    <property type="match status" value="1"/>
</dbReference>
<dbReference type="GO" id="GO:0008854">
    <property type="term" value="F:exodeoxyribonuclease V activity"/>
    <property type="evidence" value="ECO:0007669"/>
    <property type="project" value="InterPro"/>
</dbReference>
<evidence type="ECO:0000256" key="6">
    <source>
        <dbReference type="ARBA" id="ARBA00022839"/>
    </source>
</evidence>
<dbReference type="Gene3D" id="3.40.50.300">
    <property type="entry name" value="P-loop containing nucleotide triphosphate hydrolases"/>
    <property type="match status" value="2"/>
</dbReference>
<evidence type="ECO:0000256" key="7">
    <source>
        <dbReference type="ARBA" id="ARBA00022840"/>
    </source>
</evidence>
<keyword evidence="4 10" id="KW-0378">Hydrolase</keyword>
<evidence type="ECO:0000256" key="4">
    <source>
        <dbReference type="ARBA" id="ARBA00022801"/>
    </source>
</evidence>
<keyword evidence="1 10" id="KW-0540">Nuclease</keyword>
<keyword evidence="9 10" id="KW-0234">DNA repair</keyword>
<dbReference type="PANTHER" id="PTHR30591">
    <property type="entry name" value="RECBCD ENZYME SUBUNIT RECC"/>
    <property type="match status" value="1"/>
</dbReference>
<dbReference type="GO" id="GO:0003677">
    <property type="term" value="F:DNA binding"/>
    <property type="evidence" value="ECO:0007669"/>
    <property type="project" value="UniProtKB-UniRule"/>
</dbReference>
<dbReference type="GO" id="GO:0003678">
    <property type="term" value="F:DNA helicase activity"/>
    <property type="evidence" value="ECO:0007669"/>
    <property type="project" value="UniProtKB-UniRule"/>
</dbReference>
<evidence type="ECO:0000259" key="11">
    <source>
        <dbReference type="Pfam" id="PF17946"/>
    </source>
</evidence>
<keyword evidence="8 10" id="KW-0238">DNA-binding</keyword>
<protein>
    <recommendedName>
        <fullName evidence="10">RecBCD enzyme subunit RecC</fullName>
    </recommendedName>
    <alternativeName>
        <fullName evidence="10">Exonuclease V subunit RecC</fullName>
        <shortName evidence="10">ExoV subunit RecC</shortName>
    </alternativeName>
    <alternativeName>
        <fullName evidence="10">Helicase/nuclease RecBCD subunit RecC</fullName>
    </alternativeName>
</protein>
<dbReference type="EMBL" id="BNCK01000004">
    <property type="protein sequence ID" value="GHF92577.1"/>
    <property type="molecule type" value="Genomic_DNA"/>
</dbReference>
<reference evidence="12" key="1">
    <citation type="journal article" date="2014" name="Int. J. Syst. Evol. Microbiol.">
        <title>Complete genome sequence of Corynebacterium casei LMG S-19264T (=DSM 44701T), isolated from a smear-ripened cheese.</title>
        <authorList>
            <consortium name="US DOE Joint Genome Institute (JGI-PGF)"/>
            <person name="Walter F."/>
            <person name="Albersmeier A."/>
            <person name="Kalinowski J."/>
            <person name="Ruckert C."/>
        </authorList>
    </citation>
    <scope>NUCLEOTIDE SEQUENCE</scope>
    <source>
        <strain evidence="12">KCTC 42731</strain>
    </source>
</reference>
<dbReference type="InterPro" id="IPR006697">
    <property type="entry name" value="RecC"/>
</dbReference>
<keyword evidence="7 10" id="KW-0067">ATP-binding</keyword>
<dbReference type="Proteomes" id="UP000623842">
    <property type="component" value="Unassembled WGS sequence"/>
</dbReference>
<comment type="subunit">
    <text evidence="10">Heterotrimer of RecB, RecC and RecD. All subunits contribute to DNA-binding.</text>
</comment>
<keyword evidence="5 10" id="KW-0347">Helicase</keyword>
<dbReference type="InterPro" id="IPR011335">
    <property type="entry name" value="Restrct_endonuc-II-like"/>
</dbReference>
<feature type="domain" description="RecC C-terminal" evidence="11">
    <location>
        <begin position="797"/>
        <end position="1026"/>
    </location>
</feature>
<dbReference type="SUPFAM" id="SSF52980">
    <property type="entry name" value="Restriction endonuclease-like"/>
    <property type="match status" value="1"/>
</dbReference>
<gene>
    <name evidence="10 12" type="primary">recC</name>
    <name evidence="12" type="ORF">GCM10017161_20920</name>
</gene>
<dbReference type="SUPFAM" id="SSF52540">
    <property type="entry name" value="P-loop containing nucleoside triphosphate hydrolases"/>
    <property type="match status" value="2"/>
</dbReference>
<dbReference type="PANTHER" id="PTHR30591:SF1">
    <property type="entry name" value="RECBCD ENZYME SUBUNIT RECC"/>
    <property type="match status" value="1"/>
</dbReference>
<dbReference type="Pfam" id="PF04257">
    <property type="entry name" value="Exonuc_V_gamma"/>
    <property type="match status" value="1"/>
</dbReference>
<dbReference type="GO" id="GO:0009338">
    <property type="term" value="C:exodeoxyribonuclease V complex"/>
    <property type="evidence" value="ECO:0007669"/>
    <property type="project" value="InterPro"/>
</dbReference>
<evidence type="ECO:0000256" key="3">
    <source>
        <dbReference type="ARBA" id="ARBA00022763"/>
    </source>
</evidence>
<accession>A0A919BI14</accession>
<comment type="miscellaneous">
    <text evidence="10">In the RecBCD complex, RecB has a slow 3'-5' helicase, an exonuclease activity and loads RecA onto ssDNA, RecD has a fast 5'-3' helicase activity, while RecC stimulates the ATPase and processivity of the RecB helicase and contributes to recognition of the Chi site.</text>
</comment>
<keyword evidence="2 10" id="KW-0547">Nucleotide-binding</keyword>
<evidence type="ECO:0000313" key="12">
    <source>
        <dbReference type="EMBL" id="GHF92577.1"/>
    </source>
</evidence>
<evidence type="ECO:0000256" key="9">
    <source>
        <dbReference type="ARBA" id="ARBA00023204"/>
    </source>
</evidence>
<comment type="function">
    <text evidence="10">A helicase/nuclease that prepares dsDNA breaks (DSB) for recombinational DNA repair. Binds to DSBs and unwinds DNA via a highly rapid and processive ATP-dependent bidirectional helicase activity. Unwinds dsDNA until it encounters a Chi (crossover hotspot instigator) sequence from the 3' direction. Cuts ssDNA a few nucleotides 3' to the Chi site. The properties and activities of the enzyme are changed at Chi. The Chi-altered holoenzyme produces a long 3'-ssDNA overhang and facilitates RecA-binding to the ssDNA for homologous DNA recombination and repair. Holoenzyme degrades any linearized DNA that is unable to undergo homologous recombination. In the holoenzyme this subunit recognizes the wild-type Chi sequence, and when added to isolated RecB increases its ATP-dependent helicase processivity.</text>
</comment>
<sequence>METLVELASKIQTISPLPIFAKEVMVVQNAGMQHWLSMSLANCQGISFNFSYKLPAQFLWNLVHELTPEQVVAEQDPFSREALSWRIFALLGTDEAKEDQVFTEVTQYWLKDGTEDPLKRYQLSCELADLFEQYLVFRPDWINAWHDQQAVSEKMMSESFVAQEPWQRKLWQMLTREQAYNPESLVKRAIEHLADNSEVLPKRISFFGINAMAPMWLEFIEALSEHTQVHFFHLNPCFSYWGDLITEKQAMRSISAWTDNLAQMNESVGNPLLANLGQQGREFLSMVQGHATMNIEAFSTVDDRCDTELSVLGMIQQDILQLIDKRSQPIDKQDDSIVLTSSHSALREVQGLHDWLLHQFNKDKTLTPKDILVMCPHIEEYAPYVNAVFTRGWQNIADDVPPLPCSIADRVLIDADPIIASFAELLTLPDSRFQVSQIISWLRIASIQEKHQLCDEDLNKIVYWLDKVHIHWGRDQAHKAEILGLEQASNTFTWQYGIERLIQGIAYSDEEVIFDDVLLCPNVESSDTLLLGKLLEVLERLQLFSQALTSPRTPTEWHLYLKSMVSSFYDDKYDSVDLIDKALEDLLTYCHDGEFDQPIELAIVREFLTNHFSQPDPGRQFMVGQVTFCSMVPMRSIPFKIIAVLGLNDGEFPRVRQPYSFDLMSQSAGRLGDRSRRGDDRYLFLEAIISARQALYLSYQGKNIKNNKDKQASIVLTELMEYLASGYGWQCFNGKTANIRQLAMQPYSLANYQGKYASFDKNWLRISPQIQNETASEKGTIGFSEILPEQVGDKISLTVEQLVRFFNHPAKHFANKQLSLFLDTSAIELSDEEPFAADHLSKYLLKQVSLNDLVMNKQSGDVSSRLAYWQHYARLTGHFPELPSTEAELDKLLTDSHILFDHIEQQSTNDLIEIEHTIQLKITLDSGATIEVEVSAKGVQRDDQLIVYRSSTPKASDVLSMYLSLLILKDRHDLNGATGFYFNSKAQQNVVAKCQHTDSTTLNNIVKWYLKGQSQPLLINANLAYEKFSKKKFEQSHLDKFWLDANQAAGYVNDPYMQYFFPNPPKLDDIACVFDDIYLDIFNAVVVEKQ</sequence>
<comment type="caution">
    <text evidence="12">The sequence shown here is derived from an EMBL/GenBank/DDBJ whole genome shotgun (WGS) entry which is preliminary data.</text>
</comment>
<keyword evidence="6 10" id="KW-0269">Exonuclease</keyword>
<evidence type="ECO:0000256" key="2">
    <source>
        <dbReference type="ARBA" id="ARBA00022741"/>
    </source>
</evidence>